<dbReference type="InterPro" id="IPR001279">
    <property type="entry name" value="Metallo-B-lactamas"/>
</dbReference>
<reference evidence="2" key="1">
    <citation type="submission" date="2020-10" db="EMBL/GenBank/DDBJ databases">
        <authorList>
            <person name="Gilroy R."/>
        </authorList>
    </citation>
    <scope>NUCLEOTIDE SEQUENCE</scope>
    <source>
        <strain evidence="2">2830</strain>
    </source>
</reference>
<dbReference type="SUPFAM" id="SSF56281">
    <property type="entry name" value="Metallo-hydrolase/oxidoreductase"/>
    <property type="match status" value="1"/>
</dbReference>
<dbReference type="InterPro" id="IPR036866">
    <property type="entry name" value="RibonucZ/Hydroxyglut_hydro"/>
</dbReference>
<dbReference type="PANTHER" id="PTHR47619:SF1">
    <property type="entry name" value="EXODEOXYRIBONUCLEASE WALJ"/>
    <property type="match status" value="1"/>
</dbReference>
<proteinExistence type="predicted"/>
<dbReference type="PANTHER" id="PTHR47619">
    <property type="entry name" value="METALLO-HYDROLASE YYCJ-RELATED"/>
    <property type="match status" value="1"/>
</dbReference>
<dbReference type="SMART" id="SM00849">
    <property type="entry name" value="Lactamase_B"/>
    <property type="match status" value="1"/>
</dbReference>
<sequence>MDFFTLASSSSGNCAFAKSGDTAILIDAGISAAKIEQTLAVQGERPDRIAAILLTHEHTDHIAGAARLAARYGIPVYASPKTWSALSFADDLPPSLKREFTYDMRLGEFSFEFCKTSHDAVQPLGLVLQAEGKRLGYVTDTGVVTRGMLYSLHDLDALVLEANHDRQMLMQGPYAPFLKRRVAGLSGHLANSQAAELVVHLLQERLCPVMLAHLSETNNTPEAAYQTVALALQRLTAQPEEWLTVAPAHTPSCCWTL</sequence>
<dbReference type="AlphaFoldDB" id="A0A9D1KYU8"/>
<gene>
    <name evidence="2" type="ORF">IAB00_00480</name>
</gene>
<reference evidence="2" key="2">
    <citation type="journal article" date="2021" name="PeerJ">
        <title>Extensive microbial diversity within the chicken gut microbiome revealed by metagenomics and culture.</title>
        <authorList>
            <person name="Gilroy R."/>
            <person name="Ravi A."/>
            <person name="Getino M."/>
            <person name="Pursley I."/>
            <person name="Horton D.L."/>
            <person name="Alikhan N.F."/>
            <person name="Baker D."/>
            <person name="Gharbi K."/>
            <person name="Hall N."/>
            <person name="Watson M."/>
            <person name="Adriaenssens E.M."/>
            <person name="Foster-Nyarko E."/>
            <person name="Jarju S."/>
            <person name="Secka A."/>
            <person name="Antonio M."/>
            <person name="Oren A."/>
            <person name="Chaudhuri R.R."/>
            <person name="La Ragione R."/>
            <person name="Hildebrand F."/>
            <person name="Pallen M.J."/>
        </authorList>
    </citation>
    <scope>NUCLEOTIDE SEQUENCE</scope>
    <source>
        <strain evidence="2">2830</strain>
    </source>
</reference>
<dbReference type="Proteomes" id="UP000824124">
    <property type="component" value="Unassembled WGS sequence"/>
</dbReference>
<name>A0A9D1KYU8_9FIRM</name>
<protein>
    <submittedName>
        <fullName evidence="2">MBL fold metallo-hydrolase</fullName>
    </submittedName>
</protein>
<dbReference type="Pfam" id="PF12706">
    <property type="entry name" value="Lactamase_B_2"/>
    <property type="match status" value="1"/>
</dbReference>
<evidence type="ECO:0000313" key="2">
    <source>
        <dbReference type="EMBL" id="HIU09721.1"/>
    </source>
</evidence>
<evidence type="ECO:0000259" key="1">
    <source>
        <dbReference type="SMART" id="SM00849"/>
    </source>
</evidence>
<dbReference type="InterPro" id="IPR052533">
    <property type="entry name" value="WalJ/YycJ-like"/>
</dbReference>
<feature type="domain" description="Metallo-beta-lactamase" evidence="1">
    <location>
        <begin position="11"/>
        <end position="188"/>
    </location>
</feature>
<organism evidence="2 3">
    <name type="scientific">Candidatus Avidehalobacter gallistercoris</name>
    <dbReference type="NCBI Taxonomy" id="2840694"/>
    <lineage>
        <taxon>Bacteria</taxon>
        <taxon>Bacillati</taxon>
        <taxon>Bacillota</taxon>
        <taxon>Clostridia</taxon>
        <taxon>Eubacteriales</taxon>
        <taxon>Peptococcaceae</taxon>
        <taxon>Peptococcaceae incertae sedis</taxon>
        <taxon>Candidatus Avidehalobacter</taxon>
    </lineage>
</organism>
<accession>A0A9D1KYU8</accession>
<dbReference type="EMBL" id="DVMH01000003">
    <property type="protein sequence ID" value="HIU09721.1"/>
    <property type="molecule type" value="Genomic_DNA"/>
</dbReference>
<comment type="caution">
    <text evidence="2">The sequence shown here is derived from an EMBL/GenBank/DDBJ whole genome shotgun (WGS) entry which is preliminary data.</text>
</comment>
<dbReference type="Gene3D" id="3.60.15.10">
    <property type="entry name" value="Ribonuclease Z/Hydroxyacylglutathione hydrolase-like"/>
    <property type="match status" value="1"/>
</dbReference>
<evidence type="ECO:0000313" key="3">
    <source>
        <dbReference type="Proteomes" id="UP000824124"/>
    </source>
</evidence>